<sequence length="181" mass="19213">CRSARLGPSTLAQLGCETRTNPTVIMKAFVALVVAVALVAVHAADEKKPAAGKPADGERPKTFRRLIPADVLRDFPGMCFASTRCATIEPGQTWELSPFCGRSTCVTAEGDQAGRLLELVEDCGPLPVPNPKCKLSEKTNKTAPFPDCCPTFECEEGAKLEYPEVATAPPPKEAAKEAGKA</sequence>
<keyword evidence="3" id="KW-0472">Membrane</keyword>
<evidence type="ECO:0000256" key="2">
    <source>
        <dbReference type="ARBA" id="ARBA00022525"/>
    </source>
</evidence>
<reference evidence="5" key="1">
    <citation type="submission" date="2015-07" db="EMBL/GenBank/DDBJ databases">
        <title>Transcriptome Assembly of Anthurium amnicola.</title>
        <authorList>
            <person name="Suzuki J."/>
        </authorList>
    </citation>
    <scope>NUCLEOTIDE SEQUENCE</scope>
</reference>
<feature type="non-terminal residue" evidence="5">
    <location>
        <position position="1"/>
    </location>
</feature>
<organism evidence="5">
    <name type="scientific">Anthurium amnicola</name>
    <dbReference type="NCBI Taxonomy" id="1678845"/>
    <lineage>
        <taxon>Eukaryota</taxon>
        <taxon>Viridiplantae</taxon>
        <taxon>Streptophyta</taxon>
        <taxon>Embryophyta</taxon>
        <taxon>Tracheophyta</taxon>
        <taxon>Spermatophyta</taxon>
        <taxon>Magnoliopsida</taxon>
        <taxon>Liliopsida</taxon>
        <taxon>Araceae</taxon>
        <taxon>Pothoideae</taxon>
        <taxon>Potheae</taxon>
        <taxon>Anthurium</taxon>
    </lineage>
</organism>
<feature type="domain" description="Single" evidence="4">
    <location>
        <begin position="79"/>
        <end position="154"/>
    </location>
</feature>
<proteinExistence type="predicted"/>
<feature type="transmembrane region" description="Helical" evidence="3">
    <location>
        <begin position="24"/>
        <end position="44"/>
    </location>
</feature>
<name>A0A1D1Z4J4_9ARAE</name>
<protein>
    <submittedName>
        <fullName evidence="5">Venom toxin OcyC11</fullName>
    </submittedName>
</protein>
<keyword evidence="3" id="KW-1133">Transmembrane helix</keyword>
<dbReference type="EMBL" id="GDJX01006116">
    <property type="protein sequence ID" value="JAT61820.1"/>
    <property type="molecule type" value="Transcribed_RNA"/>
</dbReference>
<keyword evidence="3" id="KW-0812">Transmembrane</keyword>
<evidence type="ECO:0000256" key="1">
    <source>
        <dbReference type="ARBA" id="ARBA00004613"/>
    </source>
</evidence>
<dbReference type="GO" id="GO:0005576">
    <property type="term" value="C:extracellular region"/>
    <property type="evidence" value="ECO:0007669"/>
    <property type="project" value="UniProtKB-SubCell"/>
</dbReference>
<accession>A0A1D1Z4J4</accession>
<evidence type="ECO:0000256" key="3">
    <source>
        <dbReference type="SAM" id="Phobius"/>
    </source>
</evidence>
<evidence type="ECO:0000313" key="5">
    <source>
        <dbReference type="EMBL" id="JAT61820.1"/>
    </source>
</evidence>
<evidence type="ECO:0000259" key="4">
    <source>
        <dbReference type="SMART" id="SM01318"/>
    </source>
</evidence>
<dbReference type="InterPro" id="IPR029277">
    <property type="entry name" value="SVWC_dom"/>
</dbReference>
<keyword evidence="2" id="KW-0964">Secreted</keyword>
<gene>
    <name evidence="5" type="primary">TX11_0</name>
    <name evidence="5" type="ORF">g.49318</name>
</gene>
<comment type="subcellular location">
    <subcellularLocation>
        <location evidence="1">Secreted</location>
    </subcellularLocation>
</comment>
<dbReference type="SMART" id="SM01318">
    <property type="entry name" value="SVWC"/>
    <property type="match status" value="1"/>
</dbReference>
<dbReference type="AlphaFoldDB" id="A0A1D1Z4J4"/>
<dbReference type="Pfam" id="PF15430">
    <property type="entry name" value="SVWC"/>
    <property type="match status" value="1"/>
</dbReference>